<name>A0A1U9KMJ0_9PROT</name>
<dbReference type="RefSeq" id="WP_077805965.1">
    <property type="nucleotide sequence ID" value="NZ_BJXS01000004.1"/>
</dbReference>
<dbReference type="NCBIfam" id="NF004315">
    <property type="entry name" value="PRK05710.1-4"/>
    <property type="match status" value="1"/>
</dbReference>
<dbReference type="Pfam" id="PF00749">
    <property type="entry name" value="tRNA-synt_1c"/>
    <property type="match status" value="1"/>
</dbReference>
<evidence type="ECO:0000313" key="4">
    <source>
        <dbReference type="Proteomes" id="UP000188604"/>
    </source>
</evidence>
<organism evidence="3 4">
    <name type="scientific">Neoasaia chiangmaiensis</name>
    <dbReference type="NCBI Taxonomy" id="320497"/>
    <lineage>
        <taxon>Bacteria</taxon>
        <taxon>Pseudomonadati</taxon>
        <taxon>Pseudomonadota</taxon>
        <taxon>Alphaproteobacteria</taxon>
        <taxon>Acetobacterales</taxon>
        <taxon>Acetobacteraceae</taxon>
        <taxon>Neoasaia</taxon>
    </lineage>
</organism>
<evidence type="ECO:0000313" key="3">
    <source>
        <dbReference type="EMBL" id="AQS86995.1"/>
    </source>
</evidence>
<proteinExistence type="inferred from homology"/>
<dbReference type="GO" id="GO:0005829">
    <property type="term" value="C:cytosol"/>
    <property type="evidence" value="ECO:0007669"/>
    <property type="project" value="TreeGrafter"/>
</dbReference>
<protein>
    <submittedName>
        <fullName evidence="3">Uncharacterized protein</fullName>
    </submittedName>
</protein>
<dbReference type="InterPro" id="IPR049940">
    <property type="entry name" value="GluQ/Sye"/>
</dbReference>
<dbReference type="PROSITE" id="PS00178">
    <property type="entry name" value="AA_TRNA_LIGASE_I"/>
    <property type="match status" value="1"/>
</dbReference>
<keyword evidence="4" id="KW-1185">Reference proteome</keyword>
<dbReference type="InterPro" id="IPR001412">
    <property type="entry name" value="aa-tRNA-synth_I_CS"/>
</dbReference>
<dbReference type="OrthoDB" id="9807503at2"/>
<feature type="region of interest" description="Disordered" evidence="2">
    <location>
        <begin position="237"/>
        <end position="261"/>
    </location>
</feature>
<dbReference type="Gene3D" id="3.40.50.620">
    <property type="entry name" value="HUPs"/>
    <property type="match status" value="1"/>
</dbReference>
<dbReference type="SUPFAM" id="SSF52374">
    <property type="entry name" value="Nucleotidylyl transferase"/>
    <property type="match status" value="1"/>
</dbReference>
<keyword evidence="1" id="KW-0030">Aminoacyl-tRNA synthetase</keyword>
<dbReference type="GO" id="GO:0005524">
    <property type="term" value="F:ATP binding"/>
    <property type="evidence" value="ECO:0007669"/>
    <property type="project" value="UniProtKB-KW"/>
</dbReference>
<feature type="compositionally biased region" description="Basic and acidic residues" evidence="2">
    <location>
        <begin position="237"/>
        <end position="246"/>
    </location>
</feature>
<dbReference type="EMBL" id="CP014691">
    <property type="protein sequence ID" value="AQS86995.1"/>
    <property type="molecule type" value="Genomic_DNA"/>
</dbReference>
<keyword evidence="1" id="KW-0648">Protein biosynthesis</keyword>
<sequence length="278" mass="31170">MTPIRTRFAPSPTGFLHLGHVVSAVHAQDLSRNGGFIIRIEDIDKQRCTPAFTTALIADLMWLGFTSGHPIRQQSSHFGEYETCLELLRRRGLLYPCTCSRQDIATHARLKAPDGSLVYPGTCRHRPVPTDRPVTWRLNMAAATAEVGSRMHWQEIDGNRVERDVSNFGDIVLGRRDSGVSYHLCVTHDDHVQDIDIVTRGRDLFEATAIHRLLQILLGYRKPRYAHHALLMAPDGRKLSKRDGSESVRSMKSRGMTPSEVRAAARSALIRADRSADT</sequence>
<dbReference type="InterPro" id="IPR014729">
    <property type="entry name" value="Rossmann-like_a/b/a_fold"/>
</dbReference>
<accession>A0A1U9KMJ0</accession>
<dbReference type="KEGG" id="nch:A0U93_02495"/>
<dbReference type="GO" id="GO:0006424">
    <property type="term" value="P:glutamyl-tRNA aminoacylation"/>
    <property type="evidence" value="ECO:0007669"/>
    <property type="project" value="TreeGrafter"/>
</dbReference>
<keyword evidence="1" id="KW-0547">Nucleotide-binding</keyword>
<dbReference type="AlphaFoldDB" id="A0A1U9KMJ0"/>
<reference evidence="3 4" key="1">
    <citation type="submission" date="2016-03" db="EMBL/GenBank/DDBJ databases">
        <title>Acetic acid bacteria sequencing.</title>
        <authorList>
            <person name="Brandt J."/>
            <person name="Jakob F."/>
            <person name="Vogel R.F."/>
        </authorList>
    </citation>
    <scope>NUCLEOTIDE SEQUENCE [LARGE SCALE GENOMIC DNA]</scope>
    <source>
        <strain evidence="3 4">NBRC 101099</strain>
    </source>
</reference>
<keyword evidence="1" id="KW-0067">ATP-binding</keyword>
<evidence type="ECO:0000256" key="2">
    <source>
        <dbReference type="SAM" id="MobiDB-lite"/>
    </source>
</evidence>
<keyword evidence="1" id="KW-0436">Ligase</keyword>
<comment type="similarity">
    <text evidence="1">Belongs to the class-I aminoacyl-tRNA synthetase family.</text>
</comment>
<dbReference type="GO" id="GO:0004818">
    <property type="term" value="F:glutamate-tRNA ligase activity"/>
    <property type="evidence" value="ECO:0007669"/>
    <property type="project" value="TreeGrafter"/>
</dbReference>
<dbReference type="InterPro" id="IPR020058">
    <property type="entry name" value="Glu/Gln-tRNA-synth_Ib_cat-dom"/>
</dbReference>
<dbReference type="Proteomes" id="UP000188604">
    <property type="component" value="Chromosome"/>
</dbReference>
<evidence type="ECO:0000256" key="1">
    <source>
        <dbReference type="RuleBase" id="RU363037"/>
    </source>
</evidence>
<dbReference type="STRING" id="320497.A0U93_02495"/>
<dbReference type="PANTHER" id="PTHR43311">
    <property type="entry name" value="GLUTAMATE--TRNA LIGASE"/>
    <property type="match status" value="1"/>
</dbReference>
<dbReference type="PANTHER" id="PTHR43311:SF1">
    <property type="entry name" value="GLUTAMYL-Q TRNA(ASP) SYNTHETASE"/>
    <property type="match status" value="1"/>
</dbReference>
<gene>
    <name evidence="3" type="ORF">A0U93_02495</name>
</gene>